<protein>
    <submittedName>
        <fullName evidence="2">Uncharacterized protein</fullName>
    </submittedName>
</protein>
<evidence type="ECO:0000313" key="2">
    <source>
        <dbReference type="EMBL" id="ECJ2328628.1"/>
    </source>
</evidence>
<organism evidence="2">
    <name type="scientific">Salmonella enterica subsp. salamae</name>
    <dbReference type="NCBI Taxonomy" id="59202"/>
    <lineage>
        <taxon>Bacteria</taxon>
        <taxon>Pseudomonadati</taxon>
        <taxon>Pseudomonadota</taxon>
        <taxon>Gammaproteobacteria</taxon>
        <taxon>Enterobacterales</taxon>
        <taxon>Enterobacteriaceae</taxon>
        <taxon>Salmonella</taxon>
    </lineage>
</organism>
<dbReference type="EMBL" id="AAIXRY010000052">
    <property type="protein sequence ID" value="ECJ2328628.1"/>
    <property type="molecule type" value="Genomic_DNA"/>
</dbReference>
<name>A0A5Y3V8Y8_SALER</name>
<accession>A0A5Y3V8Y8</accession>
<feature type="signal peptide" evidence="1">
    <location>
        <begin position="1"/>
        <end position="19"/>
    </location>
</feature>
<proteinExistence type="predicted"/>
<evidence type="ECO:0000256" key="1">
    <source>
        <dbReference type="SAM" id="SignalP"/>
    </source>
</evidence>
<gene>
    <name evidence="2" type="ORF">FNJ06_24160</name>
</gene>
<keyword evidence="1" id="KW-0732">Signal</keyword>
<dbReference type="AlphaFoldDB" id="A0A5Y3V8Y8"/>
<dbReference type="Proteomes" id="UP000839824">
    <property type="component" value="Unassembled WGS sequence"/>
</dbReference>
<reference evidence="2" key="1">
    <citation type="submission" date="2019-07" db="EMBL/GenBank/DDBJ databases">
        <authorList>
            <person name="Ashton P.M."/>
            <person name="Dallman T."/>
            <person name="Nair S."/>
            <person name="De Pinna E."/>
            <person name="Peters T."/>
            <person name="Grant K."/>
        </authorList>
    </citation>
    <scope>NUCLEOTIDE SEQUENCE [LARGE SCALE GENOMIC DNA]</scope>
    <source>
        <strain evidence="2">598112</strain>
    </source>
</reference>
<sequence>MLKKFLLISLFLFSSYTVANMDNTQYSVYFKTEYGVCLLKINEVIYLDTLTGPKTISTGADMTGWLENGENDVGLIFYPARTKVQYDKKYCEVKIVKKVPGQQEKIITNFKITFDGKSERSDKSAYSVVDISDTTGNKLMEGTYNKIKFDNDPAPKDWITAVRKINASNIPEWAWTKATPQENNANLRNQLISAYQGLITDLSKNDLRTIKRKYSIALEEYVKSNPSYSKDEFFSSIGIEDAMANGTLVLHPDWSKYNVYFYQKDRVFCLAMDEGKRNSPIRFYDSNGDFVFAWNPFFSMINGKLVLVR</sequence>
<feature type="chain" id="PRO_5024864347" evidence="1">
    <location>
        <begin position="20"/>
        <end position="309"/>
    </location>
</feature>
<comment type="caution">
    <text evidence="2">The sequence shown here is derived from an EMBL/GenBank/DDBJ whole genome shotgun (WGS) entry which is preliminary data.</text>
</comment>